<evidence type="ECO:0000256" key="5">
    <source>
        <dbReference type="ARBA" id="ARBA00022598"/>
    </source>
</evidence>
<evidence type="ECO:0000256" key="9">
    <source>
        <dbReference type="ARBA" id="ARBA00022917"/>
    </source>
</evidence>
<dbReference type="SMART" id="SM00896">
    <property type="entry name" value="FDX-ACB"/>
    <property type="match status" value="1"/>
</dbReference>
<dbReference type="SMART" id="SM00799">
    <property type="entry name" value="DENN"/>
    <property type="match status" value="1"/>
</dbReference>
<evidence type="ECO:0000313" key="23">
    <source>
        <dbReference type="EMBL" id="GMF16219.1"/>
    </source>
</evidence>
<dbReference type="GO" id="GO:0006432">
    <property type="term" value="P:phenylalanyl-tRNA aminoacylation"/>
    <property type="evidence" value="ECO:0007669"/>
    <property type="project" value="InterPro"/>
</dbReference>
<dbReference type="InterPro" id="IPR017978">
    <property type="entry name" value="GPCR_3_C"/>
</dbReference>
<feature type="domain" description="G-protein coupled receptors family 3 profile" evidence="20">
    <location>
        <begin position="1899"/>
        <end position="2151"/>
    </location>
</feature>
<dbReference type="EMBL" id="BSXW01000245">
    <property type="protein sequence ID" value="GMF16219.1"/>
    <property type="molecule type" value="Genomic_DNA"/>
</dbReference>
<proteinExistence type="inferred from homology"/>
<dbReference type="CDD" id="cd00496">
    <property type="entry name" value="PheRS_alpha_core"/>
    <property type="match status" value="1"/>
</dbReference>
<dbReference type="InterPro" id="IPR006195">
    <property type="entry name" value="aa-tRNA-synth_II"/>
</dbReference>
<comment type="similarity">
    <text evidence="3">Belongs to the class-II aminoacyl-tRNA synthetase family.</text>
</comment>
<keyword evidence="12" id="KW-0496">Mitochondrion</keyword>
<reference evidence="23" key="1">
    <citation type="submission" date="2023-04" db="EMBL/GenBank/DDBJ databases">
        <title>Phytophthora lilii NBRC 32176.</title>
        <authorList>
            <person name="Ichikawa N."/>
            <person name="Sato H."/>
            <person name="Tonouchi N."/>
        </authorList>
    </citation>
    <scope>NUCLEOTIDE SEQUENCE</scope>
    <source>
        <strain evidence="23">NBRC 32176</strain>
    </source>
</reference>
<feature type="region of interest" description="Disordered" evidence="17">
    <location>
        <begin position="377"/>
        <end position="417"/>
    </location>
</feature>
<dbReference type="FunFam" id="3.30.930.10:FF:000083">
    <property type="entry name" value="Phenylalanine--tRNA ligase"/>
    <property type="match status" value="1"/>
</dbReference>
<feature type="compositionally biased region" description="Low complexity" evidence="17">
    <location>
        <begin position="2189"/>
        <end position="2212"/>
    </location>
</feature>
<evidence type="ECO:0000256" key="6">
    <source>
        <dbReference type="ARBA" id="ARBA00022692"/>
    </source>
</evidence>
<keyword evidence="24" id="KW-1185">Reference proteome</keyword>
<feature type="transmembrane region" description="Helical" evidence="18">
    <location>
        <begin position="1970"/>
        <end position="1990"/>
    </location>
</feature>
<evidence type="ECO:0000256" key="8">
    <source>
        <dbReference type="ARBA" id="ARBA00022840"/>
    </source>
</evidence>
<dbReference type="GO" id="GO:0000049">
    <property type="term" value="F:tRNA binding"/>
    <property type="evidence" value="ECO:0007669"/>
    <property type="project" value="InterPro"/>
</dbReference>
<keyword evidence="14" id="KW-0030">Aminoacyl-tRNA synthetase</keyword>
<evidence type="ECO:0000256" key="3">
    <source>
        <dbReference type="ARBA" id="ARBA00008226"/>
    </source>
</evidence>
<dbReference type="GO" id="GO:0005759">
    <property type="term" value="C:mitochondrial matrix"/>
    <property type="evidence" value="ECO:0007669"/>
    <property type="project" value="UniProtKB-SubCell"/>
</dbReference>
<dbReference type="Gene3D" id="3.30.450.200">
    <property type="match status" value="1"/>
</dbReference>
<dbReference type="PANTHER" id="PTHR15288:SF0">
    <property type="entry name" value="UDENN DOMAIN-CONTAINING PROTEIN"/>
    <property type="match status" value="1"/>
</dbReference>
<dbReference type="InterPro" id="IPR005121">
    <property type="entry name" value="Fdx_antiC-bd"/>
</dbReference>
<dbReference type="SUPFAM" id="SSF55681">
    <property type="entry name" value="Class II aaRS and biotin synthetases"/>
    <property type="match status" value="1"/>
</dbReference>
<dbReference type="GO" id="GO:0016020">
    <property type="term" value="C:membrane"/>
    <property type="evidence" value="ECO:0007669"/>
    <property type="project" value="UniProtKB-SubCell"/>
</dbReference>
<feature type="domain" description="FDX-ACB" evidence="22">
    <location>
        <begin position="272"/>
        <end position="364"/>
    </location>
</feature>
<feature type="domain" description="Aminoacyl-transfer RNA synthetases class-II family profile" evidence="21">
    <location>
        <begin position="116"/>
        <end position="270"/>
    </location>
</feature>
<dbReference type="GO" id="GO:0004930">
    <property type="term" value="F:G protein-coupled receptor activity"/>
    <property type="evidence" value="ECO:0007669"/>
    <property type="project" value="InterPro"/>
</dbReference>
<feature type="region of interest" description="Disordered" evidence="17">
    <location>
        <begin position="1104"/>
        <end position="1128"/>
    </location>
</feature>
<evidence type="ECO:0000313" key="24">
    <source>
        <dbReference type="Proteomes" id="UP001165083"/>
    </source>
</evidence>
<feature type="region of interest" description="Disordered" evidence="17">
    <location>
        <begin position="1045"/>
        <end position="1072"/>
    </location>
</feature>
<dbReference type="GO" id="GO:0004826">
    <property type="term" value="F:phenylalanine-tRNA ligase activity"/>
    <property type="evidence" value="ECO:0007669"/>
    <property type="project" value="UniProtKB-EC"/>
</dbReference>
<keyword evidence="10" id="KW-0809">Transit peptide</keyword>
<feature type="region of interest" description="Disordered" evidence="17">
    <location>
        <begin position="490"/>
        <end position="547"/>
    </location>
</feature>
<keyword evidence="8" id="KW-0067">ATP-binding</keyword>
<feature type="compositionally biased region" description="Basic and acidic residues" evidence="17">
    <location>
        <begin position="393"/>
        <end position="406"/>
    </location>
</feature>
<feature type="region of interest" description="Disordered" evidence="17">
    <location>
        <begin position="599"/>
        <end position="626"/>
    </location>
</feature>
<dbReference type="InterPro" id="IPR045864">
    <property type="entry name" value="aa-tRNA-synth_II/BPL/LPL"/>
</dbReference>
<dbReference type="Pfam" id="PF00003">
    <property type="entry name" value="7tm_3"/>
    <property type="match status" value="1"/>
</dbReference>
<dbReference type="Gene3D" id="3.30.930.10">
    <property type="entry name" value="Bira Bifunctional Protein, Domain 2"/>
    <property type="match status" value="2"/>
</dbReference>
<evidence type="ECO:0000259" key="22">
    <source>
        <dbReference type="PROSITE" id="PS51447"/>
    </source>
</evidence>
<evidence type="ECO:0000256" key="7">
    <source>
        <dbReference type="ARBA" id="ARBA00022741"/>
    </source>
</evidence>
<dbReference type="InterPro" id="IPR002319">
    <property type="entry name" value="Phenylalanyl-tRNA_Synthase"/>
</dbReference>
<evidence type="ECO:0000259" key="19">
    <source>
        <dbReference type="PROSITE" id="PS50211"/>
    </source>
</evidence>
<feature type="transmembrane region" description="Helical" evidence="18">
    <location>
        <begin position="2123"/>
        <end position="2145"/>
    </location>
</feature>
<evidence type="ECO:0000256" key="10">
    <source>
        <dbReference type="ARBA" id="ARBA00022946"/>
    </source>
</evidence>
<dbReference type="CDD" id="cd15047">
    <property type="entry name" value="7tmC_GABA-B-like"/>
    <property type="match status" value="1"/>
</dbReference>
<accession>A0A9W6TP44</accession>
<feature type="compositionally biased region" description="Polar residues" evidence="17">
    <location>
        <begin position="379"/>
        <end position="391"/>
    </location>
</feature>
<evidence type="ECO:0000256" key="18">
    <source>
        <dbReference type="SAM" id="Phobius"/>
    </source>
</evidence>
<keyword evidence="9" id="KW-0648">Protein biosynthesis</keyword>
<dbReference type="Pfam" id="PF03147">
    <property type="entry name" value="FDX-ACB"/>
    <property type="match status" value="1"/>
</dbReference>
<evidence type="ECO:0000256" key="4">
    <source>
        <dbReference type="ARBA" id="ARBA00012814"/>
    </source>
</evidence>
<dbReference type="Gene3D" id="3.40.50.11500">
    <property type="match status" value="1"/>
</dbReference>
<comment type="subcellular location">
    <subcellularLocation>
        <location evidence="1">Membrane</location>
        <topology evidence="1">Multi-pass membrane protein</topology>
    </subcellularLocation>
    <subcellularLocation>
        <location evidence="2">Mitochondrion matrix</location>
    </subcellularLocation>
</comment>
<evidence type="ECO:0000259" key="20">
    <source>
        <dbReference type="PROSITE" id="PS50259"/>
    </source>
</evidence>
<feature type="transmembrane region" description="Helical" evidence="18">
    <location>
        <begin position="1902"/>
        <end position="1923"/>
    </location>
</feature>
<evidence type="ECO:0000256" key="14">
    <source>
        <dbReference type="ARBA" id="ARBA00023146"/>
    </source>
</evidence>
<organism evidence="23 24">
    <name type="scientific">Phytophthora lilii</name>
    <dbReference type="NCBI Taxonomy" id="2077276"/>
    <lineage>
        <taxon>Eukaryota</taxon>
        <taxon>Sar</taxon>
        <taxon>Stramenopiles</taxon>
        <taxon>Oomycota</taxon>
        <taxon>Peronosporomycetes</taxon>
        <taxon>Peronosporales</taxon>
        <taxon>Peronosporaceae</taxon>
        <taxon>Phytophthora</taxon>
    </lineage>
</organism>
<keyword evidence="11 18" id="KW-1133">Transmembrane helix</keyword>
<name>A0A9W6TP44_9STRA</name>
<feature type="transmembrane region" description="Helical" evidence="18">
    <location>
        <begin position="2060"/>
        <end position="2082"/>
    </location>
</feature>
<dbReference type="EC" id="6.1.1.20" evidence="4"/>
<keyword evidence="5" id="KW-0436">Ligase</keyword>
<feature type="compositionally biased region" description="Basic and acidic residues" evidence="17">
    <location>
        <begin position="503"/>
        <end position="516"/>
    </location>
</feature>
<evidence type="ECO:0000256" key="15">
    <source>
        <dbReference type="ARBA" id="ARBA00031194"/>
    </source>
</evidence>
<dbReference type="InterPro" id="IPR037516">
    <property type="entry name" value="Tripartite_DENN"/>
</dbReference>
<evidence type="ECO:0000256" key="11">
    <source>
        <dbReference type="ARBA" id="ARBA00022989"/>
    </source>
</evidence>
<feature type="compositionally biased region" description="Pro residues" evidence="17">
    <location>
        <begin position="608"/>
        <end position="626"/>
    </location>
</feature>
<keyword evidence="7" id="KW-0547">Nucleotide-binding</keyword>
<evidence type="ECO:0000256" key="16">
    <source>
        <dbReference type="ARBA" id="ARBA00049255"/>
    </source>
</evidence>
<dbReference type="PROSITE" id="PS50862">
    <property type="entry name" value="AA_TRNA_LIGASE_II"/>
    <property type="match status" value="1"/>
</dbReference>
<evidence type="ECO:0000259" key="21">
    <source>
        <dbReference type="PROSITE" id="PS50862"/>
    </source>
</evidence>
<feature type="transmembrane region" description="Helical" evidence="18">
    <location>
        <begin position="1935"/>
        <end position="1958"/>
    </location>
</feature>
<dbReference type="Proteomes" id="UP001165083">
    <property type="component" value="Unassembled WGS sequence"/>
</dbReference>
<evidence type="ECO:0000256" key="13">
    <source>
        <dbReference type="ARBA" id="ARBA00023136"/>
    </source>
</evidence>
<dbReference type="InterPro" id="IPR001194">
    <property type="entry name" value="cDENN_dom"/>
</dbReference>
<feature type="transmembrane region" description="Helical" evidence="18">
    <location>
        <begin position="2094"/>
        <end position="2117"/>
    </location>
</feature>
<comment type="catalytic activity">
    <reaction evidence="16">
        <text>tRNA(Phe) + L-phenylalanine + ATP = L-phenylalanyl-tRNA(Phe) + AMP + diphosphate + H(+)</text>
        <dbReference type="Rhea" id="RHEA:19413"/>
        <dbReference type="Rhea" id="RHEA-COMP:9668"/>
        <dbReference type="Rhea" id="RHEA-COMP:9699"/>
        <dbReference type="ChEBI" id="CHEBI:15378"/>
        <dbReference type="ChEBI" id="CHEBI:30616"/>
        <dbReference type="ChEBI" id="CHEBI:33019"/>
        <dbReference type="ChEBI" id="CHEBI:58095"/>
        <dbReference type="ChEBI" id="CHEBI:78442"/>
        <dbReference type="ChEBI" id="CHEBI:78531"/>
        <dbReference type="ChEBI" id="CHEBI:456215"/>
        <dbReference type="EC" id="6.1.1.20"/>
    </reaction>
</comment>
<feature type="region of interest" description="Disordered" evidence="17">
    <location>
        <begin position="2186"/>
        <end position="2218"/>
    </location>
</feature>
<feature type="transmembrane region" description="Helical" evidence="18">
    <location>
        <begin position="2011"/>
        <end position="2029"/>
    </location>
</feature>
<dbReference type="PROSITE" id="PS51447">
    <property type="entry name" value="FDX_ACB"/>
    <property type="match status" value="1"/>
</dbReference>
<dbReference type="FunFam" id="3.30.70.380:FF:000002">
    <property type="entry name" value="phenylalanine--tRNA ligase, mitochondrial"/>
    <property type="match status" value="1"/>
</dbReference>
<keyword evidence="13 18" id="KW-0472">Membrane</keyword>
<dbReference type="InterPro" id="IPR043153">
    <property type="entry name" value="DENN_C"/>
</dbReference>
<dbReference type="PROSITE" id="PS50211">
    <property type="entry name" value="DENN"/>
    <property type="match status" value="1"/>
</dbReference>
<evidence type="ECO:0000256" key="17">
    <source>
        <dbReference type="SAM" id="MobiDB-lite"/>
    </source>
</evidence>
<dbReference type="Gene3D" id="3.30.70.380">
    <property type="entry name" value="Ferrodoxin-fold anticodon-binding domain"/>
    <property type="match status" value="1"/>
</dbReference>
<feature type="domain" description="UDENN" evidence="19">
    <location>
        <begin position="615"/>
        <end position="1114"/>
    </location>
</feature>
<dbReference type="PROSITE" id="PS50259">
    <property type="entry name" value="G_PROTEIN_RECEP_F3_4"/>
    <property type="match status" value="1"/>
</dbReference>
<dbReference type="Pfam" id="PF02141">
    <property type="entry name" value="DENN"/>
    <property type="match status" value="1"/>
</dbReference>
<dbReference type="InterPro" id="IPR004530">
    <property type="entry name" value="Phe-tRNA-synth_IIc_mito"/>
</dbReference>
<dbReference type="Pfam" id="PF01409">
    <property type="entry name" value="tRNA-synt_2d"/>
    <property type="match status" value="1"/>
</dbReference>
<protein>
    <recommendedName>
        <fullName evidence="4">phenylalanine--tRNA ligase</fullName>
        <ecNumber evidence="4">6.1.1.20</ecNumber>
    </recommendedName>
    <alternativeName>
        <fullName evidence="15">Phenylalanyl-tRNA synthetase</fullName>
    </alternativeName>
</protein>
<dbReference type="InterPro" id="IPR051942">
    <property type="entry name" value="DENN_domain_containing_2"/>
</dbReference>
<evidence type="ECO:0000256" key="1">
    <source>
        <dbReference type="ARBA" id="ARBA00004141"/>
    </source>
</evidence>
<keyword evidence="6 18" id="KW-0812">Transmembrane</keyword>
<evidence type="ECO:0000256" key="12">
    <source>
        <dbReference type="ARBA" id="ARBA00023128"/>
    </source>
</evidence>
<sequence>MRNRDPFCNVGESIAAKIGVNLHRQPNHPLHIIKTKIESYFDDLHRNHGCFTVFDDLDPVVTTYDCFDSMLVPKDHVSRKVTDTYYVDKDRVLRAHTSAHEAATMKKGFTSFLVTGDVYRRDEIDASHYPVFHQMEGVRIFSELDVAIPREEKAELVKEELKKTLEGMAKELFGDVEMRWVEAYFPFTEPSLELEIFFNGDWLEVLGCGVLQQEIVRNAGLGENVGWAFGLGLERLAMVLFDIPDIRLFWSQDKRFISQFKDGQITKFKPYSKYPACFKDVSFWHDDDFHENNLCEVVRDIAGDMVEQVAVVDEFTHPKTQRKSKCYRITYRHMDRNLTNSEVDDIQIQNDGCHNCERLEKEIDRLKRIITEAGLAPLQGQSGTRSTVTSEDTQEKNELTPERNCSEYEQDDADEVQPLNKREDNFPVVNEVSSTSSPVAENVEQTLVIEGAEGDESNQVDHDSPRQIFTDIDDTSLGALFKYAVVLAGPAPVRPKPKPRLSFSDRFRSSDSRTRNPQECMEQTDHQDNPVSNEAGSSRPRSAPVGKWKAISPNGGSMWSLKRQSQAVLDNVSEDRVPSPLRRAATGLFSNLVPNGLRSGSPSLSAPSTPPLPPPPPAKATIPPPVETSPASKLLCVFPPNAGEVQELEGLLEICFPYGEEAPVTSDFSLTQLKRSLQERHRTYRSPDSTFVLTIASASDPTEVTYAICVRCPLFPDKEDNDSCDPTSPKLDDVPALSDGPAQCCLCLLSPYPFFGLFFKVLFGIAALWNNKRRETLLRRQEKTTLVPDSLTAMLEKPLGMLDFVEVFQGVMQRLQAMEIPSMGGWSRMVLAPQITQLAFHRPHSANLAVERRHLLLEYAAPTLFGLLSVDQVLFLLGCLCCERKVLVVSDHVNIVSSCVLALITLLHPLQWAGPVITVLPPRLNELLEAPVPLIAGRVSINSASIRNFSTLDRPMKDVIEMNMDQNALHMHDEDLITYHELKLPECDELVHELEPFSAQLFGMHDSPDFPTVQQDEACKIMCARIHHHIESICNLAMAERDGGTIIGSDSPEKQLDSAPSGSSIPPPGSITRLGAQRRCSAMVAEYITRFQETQMFSMFTLQTQDAQNESEEGELEHADSENEGHDDEEYHYDIKDRLYEAGITAALLMSSAQRRAIRLPSPTYLTIPEIHRKQATKQPNKEASIQANPKMQHVAPSSNSMMAPKSTRDIISWHAYVSGIKAGSVTGMFAAAAVLSVNKYWPTFRAQLGVSGKTALVVMPALAVFTIVSENRMLAGARNPQNMVVLRYEPVPEAEAAIAPNELLGSCFDDDWAAAISSSLSISATDRDSTGTLVNPYLHGALSAPRFRVDDTRTARSMDKMFQPDCMASDFVFYGVGARVDDDDKVVKVGRVNGTLVLEIYPWTSNSLSTMILAILAQELVSMFQISESSGMTQRMSSVGTGICAPTHANIEAWLDAATQRTLAVYANESSFVGGVGYDGLAGLFTSTSLIEAGLSATPAFSADFWRDYRDKDNLIYELRASVLFNNSDHYPPKESGCADDDLGCKNSCSKSEACAKREAAGGECLVVIMMDASYDAGYLQATMSNNDIPAYFCFLGISGAGKYISEALENNVSVAFYNYQPDEFFQHHSGQIERVALPWATPERTAVNTGTFGENGYGEATDNPVRVDFSRVLLGKYYANLLSTNDGGLASLMNMFTLQEKELDSILSDYDELRTAGILSQIESYFTAACNWLRKPESYPIWSGWLDPLPTCKYDMHYTYTLEGCDSETESFPRRAKFYWRSPRPDNASLPYTCDAYHLPHSRLPSTLVTSRSCSWLTENSHTWLVWAMLGTQPICDSSFYTYDVSECASSGLREVTFRWLLPDKTNASFSSECTDGKTLPEPVFIDCEYVPYGTAASKAVLVLACIFACIMIACIGFVVYAREKPIVKRSQYQFLVTMLLGGILMCFATVIYSGAPSRLVCAMRPTFVSWAFTLIFGSLVVKSMRVYRVFLSSAMKRVVLSAGTMMKVLAGFLVVDIVILVSWEFVSPSEAIVEAESVADIGGLDVDRMRCVSSSSVFVGLLFFWKALMLFGGLYLSILIRKVSSDFQESVWIFASACVVLFSSLLLLPMGYFVTLSASAFFLFFSFIVLSATLIVIGLMLIPKMIRLHDMAISTVSEVVSTKTTREKPNTSSVVSDAQVAPLPLRSGTSGGSKNSKTSKNSKSRSSQSGKKDVVRVSVKVPATIRKMSAKVSAMQTPVTAFSALKGPRSSWRWKRGKGASGMSTHDD</sequence>
<comment type="caution">
    <text evidence="23">The sequence shown here is derived from an EMBL/GenBank/DDBJ whole genome shotgun (WGS) entry which is preliminary data.</text>
</comment>
<dbReference type="SUPFAM" id="SSF54991">
    <property type="entry name" value="Anticodon-binding domain of PheRS"/>
    <property type="match status" value="1"/>
</dbReference>
<gene>
    <name evidence="23" type="ORF">Plil01_000573400</name>
</gene>
<dbReference type="InterPro" id="IPR036690">
    <property type="entry name" value="Fdx_antiC-bd_sf"/>
</dbReference>
<dbReference type="GO" id="GO:0005524">
    <property type="term" value="F:ATP binding"/>
    <property type="evidence" value="ECO:0007669"/>
    <property type="project" value="UniProtKB-KW"/>
</dbReference>
<feature type="compositionally biased region" description="Polar residues" evidence="17">
    <location>
        <begin position="529"/>
        <end position="540"/>
    </location>
</feature>
<dbReference type="PANTHER" id="PTHR15288">
    <property type="entry name" value="DENN DOMAIN-CONTAINING PROTEIN 2"/>
    <property type="match status" value="1"/>
</dbReference>
<feature type="region of interest" description="Disordered" evidence="17">
    <location>
        <begin position="2244"/>
        <end position="2271"/>
    </location>
</feature>
<dbReference type="NCBIfam" id="TIGR00469">
    <property type="entry name" value="pheS_mito"/>
    <property type="match status" value="1"/>
</dbReference>
<dbReference type="OrthoDB" id="167531at2759"/>
<evidence type="ECO:0000256" key="2">
    <source>
        <dbReference type="ARBA" id="ARBA00004305"/>
    </source>
</evidence>